<sequence length="571" mass="63645">MDRLDSLVAGVHASSSLDQVIEQLGEIEPSTSHDGSEAPSESYFGQAGHAASSNSAKPFVTPVPATRSTPSPSWRKPAPIEDTIEIAYSPPTAPPAGEATSPGQLYGRITRFLEEVKPAEHLGFPASESMHGVLTPRTPGTPAAGVYQASGHNSSINVALRYRRPFAQRVIDDGAEVYKPWLEDKKRRSSDRKAYWVFVVTMSLGLLGAAALMYFAYASVPNDKYCLVLDEQFEGNTLNKDIWFHEQETGGFGNNEFEWTTDSTNNSFVENGKLYLVPTLTSDAVGEAAITDGYTLNLTANGLCTSSNKTDAYCAVRSNLTTGVVLPPIQSARIMTNFSRSIKYGRVEVKARMPTGDWIWPAIWMMPKDSVYGDWPRSGEIDIFEGKGNIPKSRNDDGVNKMHSTLHYGPSTLFDGYGWATSARNLWRKWYNQESHTFGLEWTEDKLFTWEHTPVFKVLQAEYGKGFWNRGKFPYQMANGTMVTNPWAGVQGKHANAAPFDQEFFLILNVAIGGTNGYFKDGLGDDKPWSNDAKNARAQFWEARNKWLPTWPQDPKQRGMEIEYVKMWQKC</sequence>
<dbReference type="GO" id="GO:0004553">
    <property type="term" value="F:hydrolase activity, hydrolyzing O-glycosyl compounds"/>
    <property type="evidence" value="ECO:0007669"/>
    <property type="project" value="InterPro"/>
</dbReference>
<dbReference type="Gene3D" id="2.60.120.200">
    <property type="match status" value="1"/>
</dbReference>
<evidence type="ECO:0000256" key="2">
    <source>
        <dbReference type="SAM" id="MobiDB-lite"/>
    </source>
</evidence>
<dbReference type="OrthoDB" id="4781at2759"/>
<dbReference type="InterPro" id="IPR013320">
    <property type="entry name" value="ConA-like_dom_sf"/>
</dbReference>
<feature type="region of interest" description="Disordered" evidence="2">
    <location>
        <begin position="29"/>
        <end position="78"/>
    </location>
</feature>
<dbReference type="EMBL" id="LK056669">
    <property type="protein sequence ID" value="CDR88142.1"/>
    <property type="molecule type" value="Genomic_DNA"/>
</dbReference>
<reference evidence="5" key="1">
    <citation type="submission" date="2014-06" db="EMBL/GenBank/DDBJ databases">
        <authorList>
            <person name="Ju J."/>
            <person name="Zhang J."/>
        </authorList>
    </citation>
    <scope>NUCLEOTIDE SEQUENCE</scope>
    <source>
        <strain evidence="5">SscI8</strain>
    </source>
</reference>
<feature type="transmembrane region" description="Helical" evidence="3">
    <location>
        <begin position="195"/>
        <end position="217"/>
    </location>
</feature>
<protein>
    <submittedName>
        <fullName evidence="5">Related to beta-1,3-glucan binding protein</fullName>
    </submittedName>
</protein>
<keyword evidence="3" id="KW-1133">Transmembrane helix</keyword>
<keyword evidence="3" id="KW-0812">Transmembrane</keyword>
<organism evidence="5">
    <name type="scientific">Sporisorium scitamineum</name>
    <dbReference type="NCBI Taxonomy" id="49012"/>
    <lineage>
        <taxon>Eukaryota</taxon>
        <taxon>Fungi</taxon>
        <taxon>Dikarya</taxon>
        <taxon>Basidiomycota</taxon>
        <taxon>Ustilaginomycotina</taxon>
        <taxon>Ustilaginomycetes</taxon>
        <taxon>Ustilaginales</taxon>
        <taxon>Ustilaginaceae</taxon>
        <taxon>Sporisorium</taxon>
    </lineage>
</organism>
<accession>A0A127Z3B3</accession>
<comment type="similarity">
    <text evidence="1">Belongs to the glycosyl hydrolase 16 family.</text>
</comment>
<evidence type="ECO:0000256" key="3">
    <source>
        <dbReference type="SAM" id="Phobius"/>
    </source>
</evidence>
<gene>
    <name evidence="5" type="ORF">SPSC_03728</name>
</gene>
<dbReference type="FunFam" id="2.60.120.200:FF:000178">
    <property type="entry name" value="Glycoside hydrolase family 16 protein"/>
    <property type="match status" value="1"/>
</dbReference>
<dbReference type="AlphaFoldDB" id="A0A127Z3B3"/>
<dbReference type="GO" id="GO:0005975">
    <property type="term" value="P:carbohydrate metabolic process"/>
    <property type="evidence" value="ECO:0007669"/>
    <property type="project" value="InterPro"/>
</dbReference>
<proteinExistence type="inferred from homology"/>
<name>A0A127Z3B3_9BASI</name>
<dbReference type="InterPro" id="IPR050546">
    <property type="entry name" value="Glycosyl_Hydrlase_16"/>
</dbReference>
<keyword evidence="3" id="KW-0472">Membrane</keyword>
<dbReference type="PANTHER" id="PTHR10963:SF55">
    <property type="entry name" value="GLYCOSIDE HYDROLASE FAMILY 16 PROTEIN"/>
    <property type="match status" value="1"/>
</dbReference>
<dbReference type="PANTHER" id="PTHR10963">
    <property type="entry name" value="GLYCOSYL HYDROLASE-RELATED"/>
    <property type="match status" value="1"/>
</dbReference>
<evidence type="ECO:0000313" key="5">
    <source>
        <dbReference type="EMBL" id="CDR88142.1"/>
    </source>
</evidence>
<dbReference type="InterPro" id="IPR000757">
    <property type="entry name" value="Beta-glucanase-like"/>
</dbReference>
<dbReference type="PROSITE" id="PS51762">
    <property type="entry name" value="GH16_2"/>
    <property type="match status" value="1"/>
</dbReference>
<dbReference type="Pfam" id="PF00722">
    <property type="entry name" value="Glyco_hydro_16"/>
    <property type="match status" value="1"/>
</dbReference>
<dbReference type="SUPFAM" id="SSF49899">
    <property type="entry name" value="Concanavalin A-like lectins/glucanases"/>
    <property type="match status" value="1"/>
</dbReference>
<feature type="domain" description="GH16" evidence="4">
    <location>
        <begin position="215"/>
        <end position="571"/>
    </location>
</feature>
<evidence type="ECO:0000259" key="4">
    <source>
        <dbReference type="PROSITE" id="PS51762"/>
    </source>
</evidence>
<evidence type="ECO:0000256" key="1">
    <source>
        <dbReference type="ARBA" id="ARBA00006865"/>
    </source>
</evidence>